<dbReference type="InterPro" id="IPR002937">
    <property type="entry name" value="Amino_oxidase"/>
</dbReference>
<dbReference type="EC" id="1.4.3.-" evidence="12"/>
<dbReference type="GO" id="GO:0016117">
    <property type="term" value="P:carotenoid biosynthetic process"/>
    <property type="evidence" value="ECO:0007669"/>
    <property type="project" value="UniProtKB-KW"/>
</dbReference>
<evidence type="ECO:0000256" key="1">
    <source>
        <dbReference type="ARBA" id="ARBA00001974"/>
    </source>
</evidence>
<keyword evidence="9" id="KW-0472">Membrane</keyword>
<comment type="similarity">
    <text evidence="12">Belongs to the flavin monoamine oxidase family.</text>
</comment>
<gene>
    <name evidence="15" type="ORF">AB1Y20_023530</name>
</gene>
<dbReference type="PANTHER" id="PTHR42923">
    <property type="entry name" value="PROTOPORPHYRINOGEN OXIDASE"/>
    <property type="match status" value="1"/>
</dbReference>
<sequence>MAAGWVVVVLLQLLQLLAPVSALRGEPPARRPTPARIKQTRNYQHAAELSAKLAAPSAGGGARRVAVIGGGLSGLACAKYLADAGHAPTVYEARDVLGGKVSAWQDGDGDWVETGLHIFFGAYPNMMNLFEELGIEERLQWKPHRMTFAMQDLPGEFTSFEFPEGVPAPFNMAAAILSNTEMLTLEEKVRMVPGLLPMLVEGQDFIDRQDELSVLQFMRKYGMPERINEEIFIAMGKALDFIDPDRLSMTVVLTAMNRFINEADGSQTAFLDGNQPDRLCAPMVAHIESRGGHVVLGAPVSAIETDADGEITALRLANGSAVTADVYVSAMPVDVLKRLLPPQWSAMPFFYQLKQLEGIPVINLHLWFDRKLRAVDGLCFSRSRLLSVYADMSVCCAEYASEEASMLELVFAPCSPEAGSEVNWIAKSDEEIVDAAMGELARLFPQEIARDPTWTATAAQGPRGQAKLVKHAVVRVPRSVYAATPGRNKYRPSQETPVSNFVLAGDFTSQKFLGSMEGAVLAGKLAAEVIVDRARGIPTKGCKEVQPDVVAAAASSEPKQPVGVRGKYPIAFGGGQQGVGADCSHP</sequence>
<keyword evidence="16" id="KW-1185">Reference proteome</keyword>
<feature type="domain" description="Amine oxidase" evidence="14">
    <location>
        <begin position="72"/>
        <end position="530"/>
    </location>
</feature>
<proteinExistence type="inferred from homology"/>
<organism evidence="15 16">
    <name type="scientific">Prymnesium parvum</name>
    <name type="common">Toxic golden alga</name>
    <dbReference type="NCBI Taxonomy" id="97485"/>
    <lineage>
        <taxon>Eukaryota</taxon>
        <taxon>Haptista</taxon>
        <taxon>Haptophyta</taxon>
        <taxon>Prymnesiophyceae</taxon>
        <taxon>Prymnesiales</taxon>
        <taxon>Prymnesiaceae</taxon>
        <taxon>Prymnesium</taxon>
    </lineage>
</organism>
<comment type="pathway">
    <text evidence="4">Carotenoid biosynthesis; lycopene biosynthesis.</text>
</comment>
<keyword evidence="12" id="KW-0285">Flavoprotein</keyword>
<evidence type="ECO:0000313" key="16">
    <source>
        <dbReference type="Proteomes" id="UP001515480"/>
    </source>
</evidence>
<comment type="similarity">
    <text evidence="5">Belongs to the carotenoid/retinoid oxidoreductase family.</text>
</comment>
<feature type="binding site" evidence="11">
    <location>
        <position position="411"/>
    </location>
    <ligand>
        <name>substrate</name>
    </ligand>
</feature>
<comment type="cofactor">
    <cofactor evidence="1 12">
        <name>FAD</name>
        <dbReference type="ChEBI" id="CHEBI:57692"/>
    </cofactor>
</comment>
<dbReference type="AlphaFoldDB" id="A0AB34JEI6"/>
<evidence type="ECO:0000256" key="13">
    <source>
        <dbReference type="SAM" id="SignalP"/>
    </source>
</evidence>
<dbReference type="InterPro" id="IPR050464">
    <property type="entry name" value="Zeta_carotene_desat/Oxidored"/>
</dbReference>
<evidence type="ECO:0000256" key="10">
    <source>
        <dbReference type="ARBA" id="ARBA00049319"/>
    </source>
</evidence>
<evidence type="ECO:0000256" key="3">
    <source>
        <dbReference type="ARBA" id="ARBA00004260"/>
    </source>
</evidence>
<dbReference type="NCBIfam" id="TIGR02731">
    <property type="entry name" value="phytoene_desat"/>
    <property type="match status" value="1"/>
</dbReference>
<keyword evidence="12" id="KW-0274">FAD</keyword>
<dbReference type="Proteomes" id="UP001515480">
    <property type="component" value="Unassembled WGS sequence"/>
</dbReference>
<dbReference type="InterPro" id="IPR014102">
    <property type="entry name" value="Phytoene_desaturase"/>
</dbReference>
<dbReference type="SUPFAM" id="SSF51905">
    <property type="entry name" value="FAD/NAD(P)-binding domain"/>
    <property type="match status" value="1"/>
</dbReference>
<dbReference type="InterPro" id="IPR036188">
    <property type="entry name" value="FAD/NAD-bd_sf"/>
</dbReference>
<evidence type="ECO:0000256" key="4">
    <source>
        <dbReference type="ARBA" id="ARBA00004900"/>
    </source>
</evidence>
<keyword evidence="7" id="KW-0934">Plastid</keyword>
<accession>A0AB34JEI6</accession>
<comment type="catalytic activity">
    <reaction evidence="10">
        <text>2 a plastoquinone + 15-cis-phytoene = 9,9',15-tri-cis-zeta-carotene + 2 a plastoquinol</text>
        <dbReference type="Rhea" id="RHEA:30287"/>
        <dbReference type="Rhea" id="RHEA-COMP:9561"/>
        <dbReference type="Rhea" id="RHEA-COMP:9562"/>
        <dbReference type="ChEBI" id="CHEBI:17757"/>
        <dbReference type="ChEBI" id="CHEBI:27787"/>
        <dbReference type="ChEBI" id="CHEBI:48717"/>
        <dbReference type="ChEBI" id="CHEBI:62192"/>
        <dbReference type="EC" id="1.3.5.5"/>
    </reaction>
</comment>
<dbReference type="GO" id="GO:0016166">
    <property type="term" value="F:phytoene dehydrogenase activity"/>
    <property type="evidence" value="ECO:0007669"/>
    <property type="project" value="InterPro"/>
</dbReference>
<dbReference type="FunFam" id="3.50.50.60:FF:000091">
    <property type="entry name" value="15-cis-phytoene desaturase, chloroplastic/chromoplastic"/>
    <property type="match status" value="1"/>
</dbReference>
<dbReference type="GO" id="GO:0016020">
    <property type="term" value="C:membrane"/>
    <property type="evidence" value="ECO:0007669"/>
    <property type="project" value="UniProtKB-SubCell"/>
</dbReference>
<protein>
    <recommendedName>
        <fullName evidence="12">Amine oxidase</fullName>
        <ecNumber evidence="12">1.4.3.-</ecNumber>
    </recommendedName>
</protein>
<evidence type="ECO:0000313" key="15">
    <source>
        <dbReference type="EMBL" id="KAL1520055.1"/>
    </source>
</evidence>
<keyword evidence="13" id="KW-0732">Signal</keyword>
<evidence type="ECO:0000256" key="12">
    <source>
        <dbReference type="RuleBase" id="RU362067"/>
    </source>
</evidence>
<comment type="caution">
    <text evidence="15">The sequence shown here is derived from an EMBL/GenBank/DDBJ whole genome shotgun (WGS) entry which is preliminary data.</text>
</comment>
<evidence type="ECO:0000256" key="7">
    <source>
        <dbReference type="ARBA" id="ARBA00022904"/>
    </source>
</evidence>
<reference evidence="15 16" key="1">
    <citation type="journal article" date="2024" name="Science">
        <title>Giant polyketide synthase enzymes in the biosynthesis of giant marine polyether toxins.</title>
        <authorList>
            <person name="Fallon T.R."/>
            <person name="Shende V.V."/>
            <person name="Wierzbicki I.H."/>
            <person name="Pendleton A.L."/>
            <person name="Watervoot N.F."/>
            <person name="Auber R.P."/>
            <person name="Gonzalez D.J."/>
            <person name="Wisecaver J.H."/>
            <person name="Moore B.S."/>
        </authorList>
    </citation>
    <scope>NUCLEOTIDE SEQUENCE [LARGE SCALE GENOMIC DNA]</scope>
    <source>
        <strain evidence="15 16">12B1</strain>
    </source>
</reference>
<evidence type="ECO:0000256" key="6">
    <source>
        <dbReference type="ARBA" id="ARBA00022746"/>
    </source>
</evidence>
<keyword evidence="8 12" id="KW-0560">Oxidoreductase</keyword>
<dbReference type="PANTHER" id="PTHR42923:SF45">
    <property type="entry name" value="15-CIS-PHYTOENE DESATURASE, CHLOROPLASTIC_CHROMOPLASTIC"/>
    <property type="match status" value="1"/>
</dbReference>
<evidence type="ECO:0000259" key="14">
    <source>
        <dbReference type="Pfam" id="PF01593"/>
    </source>
</evidence>
<dbReference type="PRINTS" id="PR00757">
    <property type="entry name" value="AMINEOXDASEF"/>
</dbReference>
<feature type="binding site" evidence="11">
    <location>
        <position position="300"/>
    </location>
    <ligand>
        <name>FAD</name>
        <dbReference type="ChEBI" id="CHEBI:57692"/>
    </ligand>
</feature>
<evidence type="ECO:0000256" key="9">
    <source>
        <dbReference type="ARBA" id="ARBA00023136"/>
    </source>
</evidence>
<feature type="binding site" evidence="11">
    <location>
        <begin position="92"/>
        <end position="93"/>
    </location>
    <ligand>
        <name>FAD</name>
        <dbReference type="ChEBI" id="CHEBI:57692"/>
    </ligand>
</feature>
<feature type="signal peptide" evidence="13">
    <location>
        <begin position="1"/>
        <end position="22"/>
    </location>
</feature>
<evidence type="ECO:0000256" key="11">
    <source>
        <dbReference type="PIRSR" id="PIRSR601613-1"/>
    </source>
</evidence>
<name>A0AB34JEI6_PRYPA</name>
<dbReference type="Pfam" id="PF01593">
    <property type="entry name" value="Amino_oxidase"/>
    <property type="match status" value="1"/>
</dbReference>
<dbReference type="Gene3D" id="3.50.50.60">
    <property type="entry name" value="FAD/NAD(P)-binding domain"/>
    <property type="match status" value="1"/>
</dbReference>
<evidence type="ECO:0000256" key="5">
    <source>
        <dbReference type="ARBA" id="ARBA00006046"/>
    </source>
</evidence>
<keyword evidence="7" id="KW-0957">Chromoplast</keyword>
<keyword evidence="6" id="KW-0125">Carotenoid biosynthesis</keyword>
<evidence type="ECO:0000256" key="8">
    <source>
        <dbReference type="ARBA" id="ARBA00023002"/>
    </source>
</evidence>
<dbReference type="EMBL" id="JBGBPQ010000009">
    <property type="protein sequence ID" value="KAL1520055.1"/>
    <property type="molecule type" value="Genomic_DNA"/>
</dbReference>
<feature type="chain" id="PRO_5044225279" description="Amine oxidase" evidence="13">
    <location>
        <begin position="23"/>
        <end position="586"/>
    </location>
</feature>
<evidence type="ECO:0000256" key="2">
    <source>
        <dbReference type="ARBA" id="ARBA00004170"/>
    </source>
</evidence>
<comment type="subcellular location">
    <subcellularLocation>
        <location evidence="2">Membrane</location>
        <topology evidence="2">Peripheral membrane protein</topology>
    </subcellularLocation>
    <subcellularLocation>
        <location evidence="3">Plastid</location>
        <location evidence="3">Chromoplast</location>
    </subcellularLocation>
</comment>
<feature type="binding site" evidence="11">
    <location>
        <position position="73"/>
    </location>
    <ligand>
        <name>FAD</name>
        <dbReference type="ChEBI" id="CHEBI:57692"/>
    </ligand>
</feature>
<dbReference type="InterPro" id="IPR001613">
    <property type="entry name" value="Flavin_amine_oxidase"/>
</dbReference>